<dbReference type="AlphaFoldDB" id="A0A1C7I9J9"/>
<keyword evidence="3" id="KW-1185">Reference proteome</keyword>
<protein>
    <submittedName>
        <fullName evidence="2">Uncharacterized protein</fullName>
    </submittedName>
</protein>
<proteinExistence type="predicted"/>
<sequence length="134" mass="15622">MEEKNICGPIPIELHKKIRQEIERDEITTKEFLRKVIEEHFMEKGVDHMAARTVAVQVSEELFKRLKRVVAKKKCKQKDFLLEIIESAIAREEEEILQQELKEEESPHGEDSEEPEGEEPEGPDLLTEEEQAEA</sequence>
<evidence type="ECO:0000256" key="1">
    <source>
        <dbReference type="SAM" id="MobiDB-lite"/>
    </source>
</evidence>
<dbReference type="STRING" id="1796616.A4V09_07380"/>
<gene>
    <name evidence="2" type="ORF">A4V09_07380</name>
</gene>
<accession>A0A1C7I9J9</accession>
<name>A0A1C7I9J9_9FIRM</name>
<feature type="region of interest" description="Disordered" evidence="1">
    <location>
        <begin position="95"/>
        <end position="134"/>
    </location>
</feature>
<dbReference type="OrthoDB" id="1957968at2"/>
<dbReference type="RefSeq" id="WP_065541795.1">
    <property type="nucleotide sequence ID" value="NZ_CP015405.2"/>
</dbReference>
<reference evidence="2" key="1">
    <citation type="submission" date="2017-04" db="EMBL/GenBank/DDBJ databases">
        <title>Complete Genome Sequences of Twelve Strains of a Stable Defined Moderately Diverse Mouse Microbiota 2 (sDMDMm2).</title>
        <authorList>
            <person name="Uchimura Y."/>
            <person name="Wyss M."/>
            <person name="Brugiroux S."/>
            <person name="Limenitakis J.P."/>
            <person name="Stecher B."/>
            <person name="McCoy K.D."/>
            <person name="Macpherson A.J."/>
        </authorList>
    </citation>
    <scope>NUCLEOTIDE SEQUENCE</scope>
    <source>
        <strain evidence="2">YL58</strain>
    </source>
</reference>
<evidence type="ECO:0000313" key="2">
    <source>
        <dbReference type="EMBL" id="ANU75604.1"/>
    </source>
</evidence>
<feature type="compositionally biased region" description="Basic and acidic residues" evidence="1">
    <location>
        <begin position="100"/>
        <end position="110"/>
    </location>
</feature>
<dbReference type="EMBL" id="CP015405">
    <property type="protein sequence ID" value="ANU75604.1"/>
    <property type="molecule type" value="Genomic_DNA"/>
</dbReference>
<dbReference type="Proteomes" id="UP000092574">
    <property type="component" value="Chromosome"/>
</dbReference>
<feature type="compositionally biased region" description="Acidic residues" evidence="1">
    <location>
        <begin position="111"/>
        <end position="134"/>
    </location>
</feature>
<evidence type="ECO:0000313" key="3">
    <source>
        <dbReference type="Proteomes" id="UP000092574"/>
    </source>
</evidence>
<dbReference type="KEGG" id="byl:A4V09_07380"/>
<organism evidence="2 3">
    <name type="scientific">Blautia pseudococcoides</name>
    <dbReference type="NCBI Taxonomy" id="1796616"/>
    <lineage>
        <taxon>Bacteria</taxon>
        <taxon>Bacillati</taxon>
        <taxon>Bacillota</taxon>
        <taxon>Clostridia</taxon>
        <taxon>Lachnospirales</taxon>
        <taxon>Lachnospiraceae</taxon>
        <taxon>Blautia</taxon>
    </lineage>
</organism>